<comment type="caution">
    <text evidence="2">The sequence shown here is derived from an EMBL/GenBank/DDBJ whole genome shotgun (WGS) entry which is preliminary data.</text>
</comment>
<evidence type="ECO:0000313" key="3">
    <source>
        <dbReference type="Proteomes" id="UP001304461"/>
    </source>
</evidence>
<accession>A0ABU5RWG7</accession>
<feature type="chain" id="PRO_5045215058" description="Secreted protein" evidence="1">
    <location>
        <begin position="25"/>
        <end position="128"/>
    </location>
</feature>
<organism evidence="2 3">
    <name type="scientific">Cyanobium gracile UHCC 0139</name>
    <dbReference type="NCBI Taxonomy" id="3110308"/>
    <lineage>
        <taxon>Bacteria</taxon>
        <taxon>Bacillati</taxon>
        <taxon>Cyanobacteriota</taxon>
        <taxon>Cyanophyceae</taxon>
        <taxon>Synechococcales</taxon>
        <taxon>Prochlorococcaceae</taxon>
        <taxon>Cyanobium</taxon>
    </lineage>
</organism>
<evidence type="ECO:0000313" key="2">
    <source>
        <dbReference type="EMBL" id="MEA5392123.1"/>
    </source>
</evidence>
<feature type="signal peptide" evidence="1">
    <location>
        <begin position="1"/>
        <end position="24"/>
    </location>
</feature>
<evidence type="ECO:0008006" key="4">
    <source>
        <dbReference type="Google" id="ProtNLM"/>
    </source>
</evidence>
<sequence>MTRRLLPVVPTAAALLLGAAPAMAAPPVLTIGRCVYRHQGTTGTVETYLHTCYRSSTMDEPIAVDCRTMKVANYLGSTLMDLGNDGKLRPGWQPWETPDPNDESPDTWLLVEAACTTGRSAVPTRTKP</sequence>
<proteinExistence type="predicted"/>
<keyword evidence="1" id="KW-0732">Signal</keyword>
<name>A0ABU5RWG7_9CYAN</name>
<evidence type="ECO:0000256" key="1">
    <source>
        <dbReference type="SAM" id="SignalP"/>
    </source>
</evidence>
<gene>
    <name evidence="2" type="ORF">VB738_12725</name>
</gene>
<dbReference type="Proteomes" id="UP001304461">
    <property type="component" value="Unassembled WGS sequence"/>
</dbReference>
<reference evidence="2 3" key="1">
    <citation type="submission" date="2023-12" db="EMBL/GenBank/DDBJ databases">
        <title>Baltic Sea Cyanobacteria.</title>
        <authorList>
            <person name="Delbaje E."/>
            <person name="Fewer D.P."/>
            <person name="Shishido T.K."/>
        </authorList>
    </citation>
    <scope>NUCLEOTIDE SEQUENCE [LARGE SCALE GENOMIC DNA]</scope>
    <source>
        <strain evidence="2 3">UHCC 0139</strain>
    </source>
</reference>
<keyword evidence="3" id="KW-1185">Reference proteome</keyword>
<dbReference type="EMBL" id="JAYGHX010000008">
    <property type="protein sequence ID" value="MEA5392123.1"/>
    <property type="molecule type" value="Genomic_DNA"/>
</dbReference>
<protein>
    <recommendedName>
        <fullName evidence="4">Secreted protein</fullName>
    </recommendedName>
</protein>
<dbReference type="RefSeq" id="WP_323306090.1">
    <property type="nucleotide sequence ID" value="NZ_JAYGHX010000008.1"/>
</dbReference>